<dbReference type="Gene3D" id="1.10.30.20">
    <property type="entry name" value="Bacterial XPD DNA helicase, FeS cluster domain"/>
    <property type="match status" value="1"/>
</dbReference>
<evidence type="ECO:0000256" key="2">
    <source>
        <dbReference type="ARBA" id="ARBA00022723"/>
    </source>
</evidence>
<evidence type="ECO:0000256" key="8">
    <source>
        <dbReference type="ARBA" id="ARBA00023004"/>
    </source>
</evidence>
<dbReference type="EMBL" id="KF900349">
    <property type="protein sequence ID" value="AIE91782.1"/>
    <property type="molecule type" value="Genomic_DNA"/>
</dbReference>
<keyword evidence="1" id="KW-0004">4Fe-4S</keyword>
<dbReference type="EC" id="3.6.4.12" evidence="14"/>
<dbReference type="InterPro" id="IPR006555">
    <property type="entry name" value="ATP-dep_Helicase_C"/>
</dbReference>
<dbReference type="AlphaFoldDB" id="A0A075FQ04"/>
<evidence type="ECO:0000256" key="12">
    <source>
        <dbReference type="ARBA" id="ARBA00023235"/>
    </source>
</evidence>
<dbReference type="Pfam" id="PF06733">
    <property type="entry name" value="DEAD_2"/>
    <property type="match status" value="1"/>
</dbReference>
<gene>
    <name evidence="14" type="primary">XPD</name>
</gene>
<keyword evidence="10" id="KW-0238">DNA-binding</keyword>
<reference evidence="14" key="1">
    <citation type="journal article" date="2014" name="Genome Biol. Evol.">
        <title>Pangenome evidence for extensive interdomain horizontal transfer affecting lineage core and shell genes in uncultured planktonic thaumarchaeota and euryarchaeota.</title>
        <authorList>
            <person name="Deschamps P."/>
            <person name="Zivanovic Y."/>
            <person name="Moreira D."/>
            <person name="Rodriguez-Valera F."/>
            <person name="Lopez-Garcia P."/>
        </authorList>
    </citation>
    <scope>NUCLEOTIDE SEQUENCE</scope>
</reference>
<dbReference type="InterPro" id="IPR042493">
    <property type="entry name" value="XPD_DNA_FeS"/>
</dbReference>
<name>A0A075FQ04_9EURY</name>
<keyword evidence="8" id="KW-0408">Iron</keyword>
<accession>A0A075FQ04</accession>
<keyword evidence="6" id="KW-0347">Helicase</keyword>
<keyword evidence="12" id="KW-0413">Isomerase</keyword>
<dbReference type="PANTHER" id="PTHR11472">
    <property type="entry name" value="DNA REPAIR DEAD HELICASE RAD3/XP-D SUBFAMILY MEMBER"/>
    <property type="match status" value="1"/>
</dbReference>
<dbReference type="InterPro" id="IPR027417">
    <property type="entry name" value="P-loop_NTPase"/>
</dbReference>
<evidence type="ECO:0000256" key="5">
    <source>
        <dbReference type="ARBA" id="ARBA00022801"/>
    </source>
</evidence>
<evidence type="ECO:0000256" key="6">
    <source>
        <dbReference type="ARBA" id="ARBA00022806"/>
    </source>
</evidence>
<dbReference type="GO" id="GO:0005524">
    <property type="term" value="F:ATP binding"/>
    <property type="evidence" value="ECO:0007669"/>
    <property type="project" value="UniProtKB-KW"/>
</dbReference>
<dbReference type="InterPro" id="IPR045028">
    <property type="entry name" value="DinG/Rad3-like"/>
</dbReference>
<organism evidence="14">
    <name type="scientific">uncultured marine group II/III euryarchaeote AD1000_16_A02</name>
    <dbReference type="NCBI Taxonomy" id="1457730"/>
    <lineage>
        <taxon>Archaea</taxon>
        <taxon>Methanobacteriati</taxon>
        <taxon>Methanobacteriota</taxon>
        <taxon>environmental samples</taxon>
    </lineage>
</organism>
<dbReference type="GO" id="GO:0003677">
    <property type="term" value="F:DNA binding"/>
    <property type="evidence" value="ECO:0007669"/>
    <property type="project" value="UniProtKB-KW"/>
</dbReference>
<evidence type="ECO:0000313" key="14">
    <source>
        <dbReference type="EMBL" id="AIE91782.1"/>
    </source>
</evidence>
<evidence type="ECO:0000256" key="9">
    <source>
        <dbReference type="ARBA" id="ARBA00023014"/>
    </source>
</evidence>
<keyword evidence="5 14" id="KW-0378">Hydrolase</keyword>
<dbReference type="SMART" id="SM00488">
    <property type="entry name" value="DEXDc2"/>
    <property type="match status" value="1"/>
</dbReference>
<dbReference type="PANTHER" id="PTHR11472:SF34">
    <property type="entry name" value="REGULATOR OF TELOMERE ELONGATION HELICASE 1"/>
    <property type="match status" value="1"/>
</dbReference>
<dbReference type="SUPFAM" id="SSF52540">
    <property type="entry name" value="P-loop containing nucleoside triphosphate hydrolases"/>
    <property type="match status" value="2"/>
</dbReference>
<evidence type="ECO:0000256" key="11">
    <source>
        <dbReference type="ARBA" id="ARBA00023204"/>
    </source>
</evidence>
<dbReference type="SMART" id="SM00487">
    <property type="entry name" value="DEXDc"/>
    <property type="match status" value="1"/>
</dbReference>
<dbReference type="GO" id="GO:0046872">
    <property type="term" value="F:metal ion binding"/>
    <property type="evidence" value="ECO:0007669"/>
    <property type="project" value="UniProtKB-KW"/>
</dbReference>
<protein>
    <submittedName>
        <fullName evidence="14">DEAD_2 domain-containing protein (XPD)</fullName>
        <ecNumber evidence="14">3.6.4.12</ecNumber>
    </submittedName>
</protein>
<keyword evidence="2" id="KW-0479">Metal-binding</keyword>
<keyword evidence="9" id="KW-0411">Iron-sulfur</keyword>
<evidence type="ECO:0000256" key="3">
    <source>
        <dbReference type="ARBA" id="ARBA00022741"/>
    </source>
</evidence>
<keyword evidence="3" id="KW-0547">Nucleotide-binding</keyword>
<dbReference type="GO" id="GO:0003678">
    <property type="term" value="F:DNA helicase activity"/>
    <property type="evidence" value="ECO:0007669"/>
    <property type="project" value="UniProtKB-EC"/>
</dbReference>
<keyword evidence="7" id="KW-0067">ATP-binding</keyword>
<evidence type="ECO:0000256" key="7">
    <source>
        <dbReference type="ARBA" id="ARBA00022840"/>
    </source>
</evidence>
<dbReference type="GO" id="GO:0016818">
    <property type="term" value="F:hydrolase activity, acting on acid anhydrides, in phosphorus-containing anhydrides"/>
    <property type="evidence" value="ECO:0007669"/>
    <property type="project" value="InterPro"/>
</dbReference>
<evidence type="ECO:0000256" key="10">
    <source>
        <dbReference type="ARBA" id="ARBA00023125"/>
    </source>
</evidence>
<evidence type="ECO:0000256" key="4">
    <source>
        <dbReference type="ARBA" id="ARBA00022763"/>
    </source>
</evidence>
<evidence type="ECO:0000256" key="1">
    <source>
        <dbReference type="ARBA" id="ARBA00022485"/>
    </source>
</evidence>
<dbReference type="Gene3D" id="1.10.275.40">
    <property type="match status" value="1"/>
</dbReference>
<dbReference type="InterPro" id="IPR010614">
    <property type="entry name" value="RAD3-like_helicase_DEAD"/>
</dbReference>
<dbReference type="GO" id="GO:0006281">
    <property type="term" value="P:DNA repair"/>
    <property type="evidence" value="ECO:0007669"/>
    <property type="project" value="UniProtKB-KW"/>
</dbReference>
<proteinExistence type="predicted"/>
<sequence length="683" mass="76042">MVVKEPRIPGYLAHEELRPGQDELIGEAYDVLISKGSHLACAPTGIGKTAAALSAALDASFSSNEKRTIFFLTGRQAQHRIVVETVRNINKRRTDGQSIVKLVDIVGQQSMCIDDIRKEFSSIFSRLCADKRKNRHCRPYLQEVEGLRLKVLQEPLHVNELIQVSKSFTEDGQSKATCPWKVARESASGADIIVCDYNHLFHERVRAASLDAMGIKLNEIIIIVDEAHNLPDRITKGMQRTINDDLVLSARLEMEEHIETLEEKEKKGLFDVRPETYANLRAVKAAIERIRADLAGFFRTQTQSLYKQKADEARIDNQDLLNLLSSALSSDISGNNLSLNQISETLASIEVELDPDLDEGKETASERLSELFSLIDRLGGNRALAFIFSHGKGDAPRLTTHLLDPGIVSGPVFEEAAGALLMSGTLSPPEMYGELLSLPSTRPISSKEYPSPFLSDKRPVAIATGVTSKYTRRGAQNNEKIRAHIRAISTSAPGHIAVFAPSYAMLEEIIGGEIWHGRRVLKEEAGWSKGRIDSLLRDMDMARSAGEKILLAGVFSAKLGEGVDYHRNLLDAVVCIGLQIPPPSEELKARKDYYEERFGSSKSYRWAVQQPAVNSLMQAMGRPIRKMGDRAFILLLEDRLLMPQFKRLLPTNINILTVSSEESTSRHATRFFKRHPDPAIEDD</sequence>
<dbReference type="SMART" id="SM00491">
    <property type="entry name" value="HELICc2"/>
    <property type="match status" value="1"/>
</dbReference>
<dbReference type="PROSITE" id="PS51193">
    <property type="entry name" value="HELICASE_ATP_BIND_2"/>
    <property type="match status" value="1"/>
</dbReference>
<dbReference type="InterPro" id="IPR014001">
    <property type="entry name" value="Helicase_ATP-bd"/>
</dbReference>
<dbReference type="InterPro" id="IPR006554">
    <property type="entry name" value="Helicase-like_DEXD_c2"/>
</dbReference>
<dbReference type="GO" id="GO:0051539">
    <property type="term" value="F:4 iron, 4 sulfur cluster binding"/>
    <property type="evidence" value="ECO:0007669"/>
    <property type="project" value="UniProtKB-KW"/>
</dbReference>
<keyword evidence="4" id="KW-0227">DNA damage</keyword>
<keyword evidence="11" id="KW-0234">DNA repair</keyword>
<dbReference type="InterPro" id="IPR014013">
    <property type="entry name" value="Helic_SF1/SF2_ATP-bd_DinG/Rad3"/>
</dbReference>
<dbReference type="Pfam" id="PF13307">
    <property type="entry name" value="Helicase_C_2"/>
    <property type="match status" value="1"/>
</dbReference>
<evidence type="ECO:0000259" key="13">
    <source>
        <dbReference type="PROSITE" id="PS51193"/>
    </source>
</evidence>
<feature type="domain" description="Helicase ATP-binding" evidence="13">
    <location>
        <begin position="7"/>
        <end position="273"/>
    </location>
</feature>
<dbReference type="Gene3D" id="3.40.50.300">
    <property type="entry name" value="P-loop containing nucleotide triphosphate hydrolases"/>
    <property type="match status" value="2"/>
</dbReference>